<comment type="cofactor">
    <cofactor evidence="10">
        <name>Mg(2+)</name>
        <dbReference type="ChEBI" id="CHEBI:18420"/>
    </cofactor>
    <cofactor evidence="10">
        <name>Mn(2+)</name>
        <dbReference type="ChEBI" id="CHEBI:29035"/>
    </cofactor>
    <text evidence="10">Binds 1 divalent metal cation per subunit; can use either Mg(2+) or Mn(2+).</text>
</comment>
<comment type="function">
    <text evidence="10">Phosphatase that hydrolyzes non-canonical purine nucleotides such as XTP and ITP to their respective diphosphate derivatives. Probably excludes non-canonical purines from DNA/RNA precursor pool, thus preventing their incorporation into DNA/RNA and avoiding chromosomal lesions.</text>
</comment>
<dbReference type="SUPFAM" id="SSF52972">
    <property type="entry name" value="ITPase-like"/>
    <property type="match status" value="1"/>
</dbReference>
<name>A0ABQ1I148_9ALTE</name>
<dbReference type="EMBL" id="BMDY01000007">
    <property type="protein sequence ID" value="GGB02420.1"/>
    <property type="molecule type" value="Genomic_DNA"/>
</dbReference>
<evidence type="ECO:0000256" key="6">
    <source>
        <dbReference type="ARBA" id="ARBA00023080"/>
    </source>
</evidence>
<comment type="similarity">
    <text evidence="10">Belongs to the YjjX NTPase family.</text>
</comment>
<dbReference type="EC" id="3.6.1.73" evidence="10"/>
<comment type="caution">
    <text evidence="12">The sequence shown here is derived from an EMBL/GenBank/DDBJ whole genome shotgun (WGS) entry which is preliminary data.</text>
</comment>
<evidence type="ECO:0000256" key="5">
    <source>
        <dbReference type="ARBA" id="ARBA00022842"/>
    </source>
</evidence>
<protein>
    <recommendedName>
        <fullName evidence="10">Inosine/xanthosine triphosphatase</fullName>
        <shortName evidence="10">ITPase/XTPase</shortName>
        <ecNumber evidence="10">3.6.1.73</ecNumber>
    </recommendedName>
    <alternativeName>
        <fullName evidence="10">Non-canonical purine NTP phosphatase</fullName>
    </alternativeName>
    <alternativeName>
        <fullName evidence="10">Non-standard purine NTP phosphatase</fullName>
    </alternativeName>
    <alternativeName>
        <fullName evidence="10">Nucleoside-triphosphate phosphatase</fullName>
        <shortName evidence="10">NTPase</shortName>
    </alternativeName>
</protein>
<comment type="catalytic activity">
    <reaction evidence="9 10">
        <text>XTP + H2O = XDP + phosphate + H(+)</text>
        <dbReference type="Rhea" id="RHEA:28406"/>
        <dbReference type="ChEBI" id="CHEBI:15377"/>
        <dbReference type="ChEBI" id="CHEBI:15378"/>
        <dbReference type="ChEBI" id="CHEBI:43474"/>
        <dbReference type="ChEBI" id="CHEBI:59884"/>
        <dbReference type="ChEBI" id="CHEBI:61314"/>
        <dbReference type="EC" id="3.6.1.73"/>
    </reaction>
</comment>
<evidence type="ECO:0000256" key="2">
    <source>
        <dbReference type="ARBA" id="ARBA00022723"/>
    </source>
</evidence>
<evidence type="ECO:0000313" key="13">
    <source>
        <dbReference type="Proteomes" id="UP000651977"/>
    </source>
</evidence>
<feature type="binding site" evidence="10">
    <location>
        <position position="82"/>
    </location>
    <ligand>
        <name>Mg(2+)</name>
        <dbReference type="ChEBI" id="CHEBI:18420"/>
    </ligand>
</feature>
<evidence type="ECO:0000259" key="11">
    <source>
        <dbReference type="Pfam" id="PF01931"/>
    </source>
</evidence>
<evidence type="ECO:0000313" key="12">
    <source>
        <dbReference type="EMBL" id="GGB02420.1"/>
    </source>
</evidence>
<dbReference type="InterPro" id="IPR026533">
    <property type="entry name" value="NTPase/PRRC1"/>
</dbReference>
<dbReference type="Pfam" id="PF01931">
    <property type="entry name" value="NTPase_I-T"/>
    <property type="match status" value="1"/>
</dbReference>
<dbReference type="InterPro" id="IPR002786">
    <property type="entry name" value="Non_canon_purine_NTPase"/>
</dbReference>
<feature type="domain" description="Non-canonical purine NTP phosphatase/PRRC1" evidence="11">
    <location>
        <begin position="22"/>
        <end position="183"/>
    </location>
</feature>
<keyword evidence="5 10" id="KW-0460">Magnesium</keyword>
<keyword evidence="2 10" id="KW-0479">Metal-binding</keyword>
<evidence type="ECO:0000256" key="4">
    <source>
        <dbReference type="ARBA" id="ARBA00022801"/>
    </source>
</evidence>
<comment type="subunit">
    <text evidence="10">Homodimer.</text>
</comment>
<dbReference type="NCBIfam" id="TIGR00258">
    <property type="entry name" value="inosine/xanthosine triphosphatase"/>
    <property type="match status" value="1"/>
</dbReference>
<evidence type="ECO:0000256" key="10">
    <source>
        <dbReference type="HAMAP-Rule" id="MF_00648"/>
    </source>
</evidence>
<dbReference type="Proteomes" id="UP000651977">
    <property type="component" value="Unassembled WGS sequence"/>
</dbReference>
<evidence type="ECO:0000256" key="7">
    <source>
        <dbReference type="ARBA" id="ARBA00023211"/>
    </source>
</evidence>
<reference evidence="13" key="1">
    <citation type="journal article" date="2019" name="Int. J. Syst. Evol. Microbiol.">
        <title>The Global Catalogue of Microorganisms (GCM) 10K type strain sequencing project: providing services to taxonomists for standard genome sequencing and annotation.</title>
        <authorList>
            <consortium name="The Broad Institute Genomics Platform"/>
            <consortium name="The Broad Institute Genome Sequencing Center for Infectious Disease"/>
            <person name="Wu L."/>
            <person name="Ma J."/>
        </authorList>
    </citation>
    <scope>NUCLEOTIDE SEQUENCE [LARGE SCALE GENOMIC DNA]</scope>
    <source>
        <strain evidence="13">CGMCC 1.10131</strain>
    </source>
</reference>
<dbReference type="HAMAP" id="MF_00648">
    <property type="entry name" value="Non_canon_purine_NTPase_YjjX"/>
    <property type="match status" value="1"/>
</dbReference>
<proteinExistence type="inferred from homology"/>
<evidence type="ECO:0000256" key="8">
    <source>
        <dbReference type="ARBA" id="ARBA00048174"/>
    </source>
</evidence>
<keyword evidence="4 10" id="KW-0378">Hydrolase</keyword>
<dbReference type="NCBIfam" id="NF003459">
    <property type="entry name" value="PRK05074.1"/>
    <property type="match status" value="1"/>
</dbReference>
<accession>A0ABQ1I148</accession>
<dbReference type="InterPro" id="IPR029001">
    <property type="entry name" value="ITPase-like_fam"/>
</dbReference>
<evidence type="ECO:0000256" key="1">
    <source>
        <dbReference type="ARBA" id="ARBA00001936"/>
    </source>
</evidence>
<evidence type="ECO:0000256" key="9">
    <source>
        <dbReference type="ARBA" id="ARBA00048781"/>
    </source>
</evidence>
<dbReference type="PANTHER" id="PTHR34699:SF2">
    <property type="entry name" value="NON-CANONICAL PURINE NTP PHOSPHATASE_PRRC1 DOMAIN-CONTAINING PROTEIN"/>
    <property type="match status" value="1"/>
</dbReference>
<keyword evidence="7 10" id="KW-0464">Manganese</keyword>
<comment type="cofactor">
    <cofactor evidence="1">
        <name>Mn(2+)</name>
        <dbReference type="ChEBI" id="CHEBI:29035"/>
    </cofactor>
</comment>
<dbReference type="PANTHER" id="PTHR34699">
    <property type="match status" value="1"/>
</dbReference>
<organism evidence="12 13">
    <name type="scientific">Agarivorans gilvus</name>
    <dbReference type="NCBI Taxonomy" id="680279"/>
    <lineage>
        <taxon>Bacteria</taxon>
        <taxon>Pseudomonadati</taxon>
        <taxon>Pseudomonadota</taxon>
        <taxon>Gammaproteobacteria</taxon>
        <taxon>Alteromonadales</taxon>
        <taxon>Alteromonadaceae</taxon>
        <taxon>Agarivorans</taxon>
    </lineage>
</organism>
<dbReference type="InterPro" id="IPR050299">
    <property type="entry name" value="YjjX_NTPase"/>
</dbReference>
<keyword evidence="6 10" id="KW-0546">Nucleotide metabolism</keyword>
<evidence type="ECO:0000256" key="3">
    <source>
        <dbReference type="ARBA" id="ARBA00022741"/>
    </source>
</evidence>
<comment type="caution">
    <text evidence="10">Lacks conserved residue(s) required for the propagation of feature annotation.</text>
</comment>
<comment type="catalytic activity">
    <reaction evidence="8 10">
        <text>ITP + H2O = IDP + phosphate + H(+)</text>
        <dbReference type="Rhea" id="RHEA:28330"/>
        <dbReference type="ChEBI" id="CHEBI:15377"/>
        <dbReference type="ChEBI" id="CHEBI:15378"/>
        <dbReference type="ChEBI" id="CHEBI:43474"/>
        <dbReference type="ChEBI" id="CHEBI:58280"/>
        <dbReference type="ChEBI" id="CHEBI:61402"/>
        <dbReference type="EC" id="3.6.1.73"/>
    </reaction>
</comment>
<gene>
    <name evidence="12" type="ORF">GCM10007414_14690</name>
</gene>
<keyword evidence="13" id="KW-1185">Reference proteome</keyword>
<sequence>MLRKLTIFEGTISMTSLKVIVGSRNPVKVRAVAKALALYYPNADIDCHGVDAPSQVPEQPINSQQTRDGAINRLRFCQQQHQADFYAAIEGGVDLFEDGPATFAYVAVANQQQLAVGRSANMPLPPSVFQALKQGAELGPLMDELFNTTNIKQKGGAIGLLTNGLASREDNYLHALILTLVKFAHTTMFEPELS</sequence>
<keyword evidence="3 10" id="KW-0547">Nucleotide-binding</keyword>
<dbReference type="Gene3D" id="3.90.950.10">
    <property type="match status" value="1"/>
</dbReference>